<dbReference type="Proteomes" id="UP000607645">
    <property type="component" value="Unassembled WGS sequence"/>
</dbReference>
<dbReference type="EMBL" id="JACOPQ010000018">
    <property type="protein sequence ID" value="MBC5738639.1"/>
    <property type="molecule type" value="Genomic_DNA"/>
</dbReference>
<evidence type="ECO:0000313" key="4">
    <source>
        <dbReference type="EMBL" id="MBC5738639.1"/>
    </source>
</evidence>
<evidence type="ECO:0000256" key="2">
    <source>
        <dbReference type="SAM" id="Phobius"/>
    </source>
</evidence>
<sequence length="419" mass="44708">MRRGSYRGRGYGSRYSGGGRGKAGVILGVVFVLALLGAAVWLIRSMFCTPAPAPTAVVLTSGPSPAATPTPTPEPSAPEFPEPPESLRGIYISGPVAGDPYMDALLELIDSTELNAVVIDVKNDEGNLTYRPDGGTAVEMGACVRYIRDLPGLVARLKEHGVYTIARIAAFKDPVLAGARPELALKKADGSAVDEGGGLAWVNPYEQAVWDYLIEVALGAAEAGFDEVQFDYVRFPTGKGARDADYGAAAGEMSREDAVLAFLEQAGQALHRRGVWLAADVFGTVITSRTDGELIGQDYARMGGVADFLCPMVYPSHYAGGAFGLEVPDREPYQTVLSALEKSRAVLDMSGEEDRPGVRVWLQDFTATWVQGHITYGGEELRAQIQAVYDAGYTDWILWNAKNSYTADGLLGAAEGEAD</sequence>
<dbReference type="RefSeq" id="WP_186920311.1">
    <property type="nucleotide sequence ID" value="NZ_JACOPQ010000018.1"/>
</dbReference>
<feature type="transmembrane region" description="Helical" evidence="2">
    <location>
        <begin position="21"/>
        <end position="43"/>
    </location>
</feature>
<keyword evidence="5" id="KW-1185">Reference proteome</keyword>
<keyword evidence="2" id="KW-0812">Transmembrane</keyword>
<dbReference type="InterPro" id="IPR017853">
    <property type="entry name" value="GH"/>
</dbReference>
<keyword evidence="2" id="KW-1133">Transmembrane helix</keyword>
<accession>A0A8J6JNN6</accession>
<evidence type="ECO:0000313" key="5">
    <source>
        <dbReference type="Proteomes" id="UP000607645"/>
    </source>
</evidence>
<feature type="domain" description="DUF4015" evidence="3">
    <location>
        <begin position="89"/>
        <end position="405"/>
    </location>
</feature>
<feature type="compositionally biased region" description="Pro residues" evidence="1">
    <location>
        <begin position="66"/>
        <end position="84"/>
    </location>
</feature>
<evidence type="ECO:0000256" key="1">
    <source>
        <dbReference type="SAM" id="MobiDB-lite"/>
    </source>
</evidence>
<dbReference type="SUPFAM" id="SSF51445">
    <property type="entry name" value="(Trans)glycosidases"/>
    <property type="match status" value="1"/>
</dbReference>
<feature type="region of interest" description="Disordered" evidence="1">
    <location>
        <begin position="62"/>
        <end position="84"/>
    </location>
</feature>
<reference evidence="4" key="1">
    <citation type="submission" date="2020-08" db="EMBL/GenBank/DDBJ databases">
        <title>Genome public.</title>
        <authorList>
            <person name="Liu C."/>
            <person name="Sun Q."/>
        </authorList>
    </citation>
    <scope>NUCLEOTIDE SEQUENCE</scope>
    <source>
        <strain evidence="4">NSJ-52</strain>
    </source>
</reference>
<dbReference type="Gene3D" id="3.20.20.80">
    <property type="entry name" value="Glycosidases"/>
    <property type="match status" value="1"/>
</dbReference>
<protein>
    <submittedName>
        <fullName evidence="4">Sugar fermentation stimulation protein</fullName>
    </submittedName>
</protein>
<evidence type="ECO:0000259" key="3">
    <source>
        <dbReference type="Pfam" id="PF13200"/>
    </source>
</evidence>
<comment type="caution">
    <text evidence="4">The sequence shown here is derived from an EMBL/GenBank/DDBJ whole genome shotgun (WGS) entry which is preliminary data.</text>
</comment>
<dbReference type="AlphaFoldDB" id="A0A8J6JNN6"/>
<dbReference type="InterPro" id="IPR025275">
    <property type="entry name" value="DUF4015"/>
</dbReference>
<dbReference type="Pfam" id="PF13200">
    <property type="entry name" value="DUF4015"/>
    <property type="match status" value="1"/>
</dbReference>
<keyword evidence="2" id="KW-0472">Membrane</keyword>
<organism evidence="4 5">
    <name type="scientific">Lawsonibacter faecis</name>
    <dbReference type="NCBI Taxonomy" id="2763052"/>
    <lineage>
        <taxon>Bacteria</taxon>
        <taxon>Bacillati</taxon>
        <taxon>Bacillota</taxon>
        <taxon>Clostridia</taxon>
        <taxon>Eubacteriales</taxon>
        <taxon>Oscillospiraceae</taxon>
        <taxon>Lawsonibacter</taxon>
    </lineage>
</organism>
<name>A0A8J6JNN6_9FIRM</name>
<proteinExistence type="predicted"/>
<gene>
    <name evidence="4" type="ORF">H8S62_16630</name>
</gene>